<dbReference type="EMBL" id="SRLO01000281">
    <property type="protein sequence ID" value="TNN63039.1"/>
    <property type="molecule type" value="Genomic_DNA"/>
</dbReference>
<dbReference type="Proteomes" id="UP000314294">
    <property type="component" value="Unassembled WGS sequence"/>
</dbReference>
<evidence type="ECO:0000313" key="2">
    <source>
        <dbReference type="EMBL" id="TNN63039.1"/>
    </source>
</evidence>
<accession>A0A4Z2HB42</accession>
<gene>
    <name evidence="2" type="ORF">EYF80_026767</name>
</gene>
<feature type="signal peptide" evidence="1">
    <location>
        <begin position="1"/>
        <end position="34"/>
    </location>
</feature>
<evidence type="ECO:0000313" key="3">
    <source>
        <dbReference type="Proteomes" id="UP000314294"/>
    </source>
</evidence>
<protein>
    <submittedName>
        <fullName evidence="2">Uncharacterized protein</fullName>
    </submittedName>
</protein>
<name>A0A4Z2HB42_9TELE</name>
<feature type="chain" id="PRO_5021232167" evidence="1">
    <location>
        <begin position="35"/>
        <end position="73"/>
    </location>
</feature>
<sequence length="73" mass="8205">MSPVVMGFSFSRWLNKVVTFLACYRWALIPEALARPPESDADAPFSACMRRAGSQFPPFHVETWLNADGSEQL</sequence>
<reference evidence="2 3" key="1">
    <citation type="submission" date="2019-03" db="EMBL/GenBank/DDBJ databases">
        <title>First draft genome of Liparis tanakae, snailfish: a comprehensive survey of snailfish specific genes.</title>
        <authorList>
            <person name="Kim W."/>
            <person name="Song I."/>
            <person name="Jeong J.-H."/>
            <person name="Kim D."/>
            <person name="Kim S."/>
            <person name="Ryu S."/>
            <person name="Song J.Y."/>
            <person name="Lee S.K."/>
        </authorList>
    </citation>
    <scope>NUCLEOTIDE SEQUENCE [LARGE SCALE GENOMIC DNA]</scope>
    <source>
        <tissue evidence="2">Muscle</tissue>
    </source>
</reference>
<organism evidence="2 3">
    <name type="scientific">Liparis tanakae</name>
    <name type="common">Tanaka's snailfish</name>
    <dbReference type="NCBI Taxonomy" id="230148"/>
    <lineage>
        <taxon>Eukaryota</taxon>
        <taxon>Metazoa</taxon>
        <taxon>Chordata</taxon>
        <taxon>Craniata</taxon>
        <taxon>Vertebrata</taxon>
        <taxon>Euteleostomi</taxon>
        <taxon>Actinopterygii</taxon>
        <taxon>Neopterygii</taxon>
        <taxon>Teleostei</taxon>
        <taxon>Neoteleostei</taxon>
        <taxon>Acanthomorphata</taxon>
        <taxon>Eupercaria</taxon>
        <taxon>Perciformes</taxon>
        <taxon>Cottioidei</taxon>
        <taxon>Cottales</taxon>
        <taxon>Liparidae</taxon>
        <taxon>Liparis</taxon>
    </lineage>
</organism>
<comment type="caution">
    <text evidence="2">The sequence shown here is derived from an EMBL/GenBank/DDBJ whole genome shotgun (WGS) entry which is preliminary data.</text>
</comment>
<proteinExistence type="predicted"/>
<keyword evidence="3" id="KW-1185">Reference proteome</keyword>
<evidence type="ECO:0000256" key="1">
    <source>
        <dbReference type="SAM" id="SignalP"/>
    </source>
</evidence>
<keyword evidence="1" id="KW-0732">Signal</keyword>
<dbReference type="AlphaFoldDB" id="A0A4Z2HB42"/>